<evidence type="ECO:0000256" key="10">
    <source>
        <dbReference type="ARBA" id="ARBA00023180"/>
    </source>
</evidence>
<dbReference type="SMART" id="SM00642">
    <property type="entry name" value="Aamy"/>
    <property type="match status" value="1"/>
</dbReference>
<feature type="binding site" evidence="16">
    <location>
        <position position="316"/>
    </location>
    <ligand>
        <name>substrate</name>
    </ligand>
</feature>
<evidence type="ECO:0000256" key="14">
    <source>
        <dbReference type="PIRSR" id="PIRSR001024-2"/>
    </source>
</evidence>
<dbReference type="InterPro" id="IPR006047">
    <property type="entry name" value="GH13_cat_dom"/>
</dbReference>
<dbReference type="SUPFAM" id="SSF51445">
    <property type="entry name" value="(Trans)glycosidases"/>
    <property type="match status" value="1"/>
</dbReference>
<feature type="binding site" evidence="16">
    <location>
        <position position="54"/>
    </location>
    <ligand>
        <name>substrate</name>
    </ligand>
</feature>
<dbReference type="GO" id="GO:0005509">
    <property type="term" value="F:calcium ion binding"/>
    <property type="evidence" value="ECO:0007669"/>
    <property type="project" value="InterPro"/>
</dbReference>
<proteinExistence type="inferred from homology"/>
<organism evidence="19 20">
    <name type="scientific">Mycena albidolilacea</name>
    <dbReference type="NCBI Taxonomy" id="1033008"/>
    <lineage>
        <taxon>Eukaryota</taxon>
        <taxon>Fungi</taxon>
        <taxon>Dikarya</taxon>
        <taxon>Basidiomycota</taxon>
        <taxon>Agaricomycotina</taxon>
        <taxon>Agaricomycetes</taxon>
        <taxon>Agaricomycetidae</taxon>
        <taxon>Agaricales</taxon>
        <taxon>Marasmiineae</taxon>
        <taxon>Mycenaceae</taxon>
        <taxon>Mycena</taxon>
    </lineage>
</organism>
<evidence type="ECO:0000256" key="3">
    <source>
        <dbReference type="ARBA" id="ARBA00008061"/>
    </source>
</evidence>
<dbReference type="FunFam" id="3.20.20.80:FF:000120">
    <property type="entry name" value="Alpha-amylase A"/>
    <property type="match status" value="1"/>
</dbReference>
<keyword evidence="20" id="KW-1185">Reference proteome</keyword>
<dbReference type="PANTHER" id="PTHR10357">
    <property type="entry name" value="ALPHA-AMYLASE FAMILY MEMBER"/>
    <property type="match status" value="1"/>
</dbReference>
<keyword evidence="12" id="KW-0326">Glycosidase</keyword>
<keyword evidence="5" id="KW-0479">Metal-binding</keyword>
<evidence type="ECO:0000256" key="15">
    <source>
        <dbReference type="PIRSR" id="PIRSR001024-4"/>
    </source>
</evidence>
<feature type="active site" description="Nucleophile" evidence="13">
    <location>
        <position position="222"/>
    </location>
</feature>
<comment type="similarity">
    <text evidence="3">Belongs to the glycosyl hydrolase 13 family.</text>
</comment>
<protein>
    <recommendedName>
        <fullName evidence="4">alpha-amylase</fullName>
        <ecNumber evidence="4">3.2.1.1</ecNumber>
    </recommendedName>
</protein>
<evidence type="ECO:0000256" key="7">
    <source>
        <dbReference type="ARBA" id="ARBA00022801"/>
    </source>
</evidence>
<feature type="disulfide bond" evidence="15">
    <location>
        <begin position="167"/>
        <end position="180"/>
    </location>
</feature>
<feature type="disulfide bond" evidence="15">
    <location>
        <begin position="49"/>
        <end position="57"/>
    </location>
</feature>
<comment type="caution">
    <text evidence="19">The sequence shown here is derived from an EMBL/GenBank/DDBJ whole genome shotgun (WGS) entry which is preliminary data.</text>
</comment>
<dbReference type="InterPro" id="IPR013777">
    <property type="entry name" value="A-amylase-like"/>
</dbReference>
<dbReference type="InterPro" id="IPR013780">
    <property type="entry name" value="Glyco_hydro_b"/>
</dbReference>
<evidence type="ECO:0000256" key="17">
    <source>
        <dbReference type="SAM" id="SignalP"/>
    </source>
</evidence>
<evidence type="ECO:0000256" key="5">
    <source>
        <dbReference type="ARBA" id="ARBA00022723"/>
    </source>
</evidence>
<evidence type="ECO:0000256" key="13">
    <source>
        <dbReference type="PIRSR" id="PIRSR001024-1"/>
    </source>
</evidence>
<keyword evidence="7 19" id="KW-0378">Hydrolase</keyword>
<keyword evidence="11" id="KW-0119">Carbohydrate metabolism</keyword>
<accession>A0AAD7A597</accession>
<reference evidence="19" key="1">
    <citation type="submission" date="2023-03" db="EMBL/GenBank/DDBJ databases">
        <title>Massive genome expansion in bonnet fungi (Mycena s.s.) driven by repeated elements and novel gene families across ecological guilds.</title>
        <authorList>
            <consortium name="Lawrence Berkeley National Laboratory"/>
            <person name="Harder C.B."/>
            <person name="Miyauchi S."/>
            <person name="Viragh M."/>
            <person name="Kuo A."/>
            <person name="Thoen E."/>
            <person name="Andreopoulos B."/>
            <person name="Lu D."/>
            <person name="Skrede I."/>
            <person name="Drula E."/>
            <person name="Henrissat B."/>
            <person name="Morin E."/>
            <person name="Kohler A."/>
            <person name="Barry K."/>
            <person name="LaButti K."/>
            <person name="Morin E."/>
            <person name="Salamov A."/>
            <person name="Lipzen A."/>
            <person name="Mereny Z."/>
            <person name="Hegedus B."/>
            <person name="Baldrian P."/>
            <person name="Stursova M."/>
            <person name="Weitz H."/>
            <person name="Taylor A."/>
            <person name="Grigoriev I.V."/>
            <person name="Nagy L.G."/>
            <person name="Martin F."/>
            <person name="Kauserud H."/>
        </authorList>
    </citation>
    <scope>NUCLEOTIDE SEQUENCE</scope>
    <source>
        <strain evidence="19">CBHHK002</strain>
    </source>
</reference>
<evidence type="ECO:0000256" key="1">
    <source>
        <dbReference type="ARBA" id="ARBA00000548"/>
    </source>
</evidence>
<dbReference type="InterPro" id="IPR015340">
    <property type="entry name" value="A_amylase_C_dom"/>
</dbReference>
<dbReference type="CDD" id="cd11319">
    <property type="entry name" value="AmyAc_euk_AmyA"/>
    <property type="match status" value="1"/>
</dbReference>
<evidence type="ECO:0000256" key="16">
    <source>
        <dbReference type="PIRSR" id="PIRSR001024-5"/>
    </source>
</evidence>
<dbReference type="AlphaFoldDB" id="A0AAD7A597"/>
<feature type="binding site" evidence="16">
    <location>
        <position position="220"/>
    </location>
    <ligand>
        <name>substrate</name>
    </ligand>
</feature>
<dbReference type="Pfam" id="PF09260">
    <property type="entry name" value="A_amylase_dom_C"/>
    <property type="match status" value="1"/>
</dbReference>
<evidence type="ECO:0000256" key="12">
    <source>
        <dbReference type="ARBA" id="ARBA00023295"/>
    </source>
</evidence>
<dbReference type="Gene3D" id="2.60.40.1180">
    <property type="entry name" value="Golgi alpha-mannosidase II"/>
    <property type="match status" value="1"/>
</dbReference>
<feature type="binding site" evidence="16">
    <location>
        <position position="103"/>
    </location>
    <ligand>
        <name>substrate</name>
    </ligand>
</feature>
<dbReference type="Proteomes" id="UP001218218">
    <property type="component" value="Unassembled WGS sequence"/>
</dbReference>
<evidence type="ECO:0000256" key="9">
    <source>
        <dbReference type="ARBA" id="ARBA00023157"/>
    </source>
</evidence>
<evidence type="ECO:0000313" key="20">
    <source>
        <dbReference type="Proteomes" id="UP001218218"/>
    </source>
</evidence>
<keyword evidence="8" id="KW-0106">Calcium</keyword>
<dbReference type="SUPFAM" id="SSF51011">
    <property type="entry name" value="Glycosyl hydrolase domain"/>
    <property type="match status" value="1"/>
</dbReference>
<feature type="chain" id="PRO_5041992615" description="alpha-amylase" evidence="17">
    <location>
        <begin position="20"/>
        <end position="533"/>
    </location>
</feature>
<dbReference type="Gene3D" id="3.20.20.80">
    <property type="entry name" value="Glycosidases"/>
    <property type="match status" value="1"/>
</dbReference>
<evidence type="ECO:0000256" key="8">
    <source>
        <dbReference type="ARBA" id="ARBA00022837"/>
    </source>
</evidence>
<gene>
    <name evidence="19" type="ORF">DFH08DRAFT_697422</name>
</gene>
<evidence type="ECO:0000256" key="2">
    <source>
        <dbReference type="ARBA" id="ARBA00001913"/>
    </source>
</evidence>
<name>A0AAD7A597_9AGAR</name>
<dbReference type="EC" id="3.2.1.1" evidence="4"/>
<feature type="binding site" evidence="16">
    <location>
        <position position="363"/>
    </location>
    <ligand>
        <name>substrate</name>
    </ligand>
</feature>
<evidence type="ECO:0000256" key="11">
    <source>
        <dbReference type="ARBA" id="ARBA00023277"/>
    </source>
</evidence>
<dbReference type="PIRSF" id="PIRSF001024">
    <property type="entry name" value="Alph-amyl_fung"/>
    <property type="match status" value="1"/>
</dbReference>
<keyword evidence="10" id="KW-0325">Glycoprotein</keyword>
<dbReference type="GO" id="GO:0004556">
    <property type="term" value="F:alpha-amylase activity"/>
    <property type="evidence" value="ECO:0007669"/>
    <property type="project" value="UniProtKB-EC"/>
</dbReference>
<sequence length="533" mass="58632">MLPSLVLVSLLASFQPAFAATAEQWRTRSIYQIIVDRFALEPGAVVNECVLSEQTWCGGTWKGILKKLDYIQSAGFTAIWISPVNQNYQGPKSAYGDPYHGYWSADISQLNDKFGTADDLKALSAEVHRRNMYLMVDVVVNNVMATSLTPDYSTYMFKDAKYYHPYCAVDFSNITSEQQCWLGDTKVPLPDLNTENSEVIAKYSDWISDLVQTYSIDGLRIDAAKHVRKAFWPAFAKSAGVFCMGEVFDPLVPYATDFQGSDALDSVLNYPLYYALVAAFTLPGAQNMSALIDNFDQSKTGYSDTTVLGNFLENQDLPRWHNLSVDPQSLYNAMTVTFLTEGIPIVYYGQEQGFSGAADPYNREPLWPSNYTNTTSYQLMTTLNQLRTYMINTTDWATQKTNVITTNQNGIALQKGEVVSILTNIGAPPQNFTYTALKSPWPQGTVTIDVVGCRQFVVASGGYLEVEYTKGGVPVVLAQPSSLNGSGLCGSTMEALHANTLPGQTVAQSSALDRAVVPSLIALLLMAASLGLW</sequence>
<feature type="site" description="Transition state stabilizer" evidence="14">
    <location>
        <position position="316"/>
    </location>
</feature>
<feature type="active site" description="Proton donor" evidence="13">
    <location>
        <position position="246"/>
    </location>
</feature>
<comment type="cofactor">
    <cofactor evidence="2">
        <name>Ca(2+)</name>
        <dbReference type="ChEBI" id="CHEBI:29108"/>
    </cofactor>
</comment>
<dbReference type="EMBL" id="JARIHO010000016">
    <property type="protein sequence ID" value="KAJ7349293.1"/>
    <property type="molecule type" value="Genomic_DNA"/>
</dbReference>
<dbReference type="Pfam" id="PF00128">
    <property type="entry name" value="Alpha-amylase"/>
    <property type="match status" value="1"/>
</dbReference>
<evidence type="ECO:0000313" key="19">
    <source>
        <dbReference type="EMBL" id="KAJ7349293.1"/>
    </source>
</evidence>
<evidence type="ECO:0000259" key="18">
    <source>
        <dbReference type="SMART" id="SM00642"/>
    </source>
</evidence>
<feature type="domain" description="Glycosyl hydrolase family 13 catalytic" evidence="18">
    <location>
        <begin position="32"/>
        <end position="387"/>
    </location>
</feature>
<keyword evidence="9 15" id="KW-1015">Disulfide bond</keyword>
<feature type="disulfide bond" evidence="15">
    <location>
        <begin position="453"/>
        <end position="489"/>
    </location>
</feature>
<dbReference type="InterPro" id="IPR017853">
    <property type="entry name" value="GH"/>
</dbReference>
<feature type="signal peptide" evidence="17">
    <location>
        <begin position="1"/>
        <end position="19"/>
    </location>
</feature>
<keyword evidence="6 17" id="KW-0732">Signal</keyword>
<dbReference type="GO" id="GO:0016052">
    <property type="term" value="P:carbohydrate catabolic process"/>
    <property type="evidence" value="ECO:0007669"/>
    <property type="project" value="InterPro"/>
</dbReference>
<dbReference type="PANTHER" id="PTHR10357:SF215">
    <property type="entry name" value="ALPHA-AMYLASE 1"/>
    <property type="match status" value="1"/>
</dbReference>
<comment type="catalytic activity">
    <reaction evidence="1">
        <text>Endohydrolysis of (1-&gt;4)-alpha-D-glucosidic linkages in polysaccharides containing three or more (1-&gt;4)-alpha-linked D-glucose units.</text>
        <dbReference type="EC" id="3.2.1.1"/>
    </reaction>
</comment>
<evidence type="ECO:0000256" key="4">
    <source>
        <dbReference type="ARBA" id="ARBA00012595"/>
    </source>
</evidence>
<evidence type="ECO:0000256" key="6">
    <source>
        <dbReference type="ARBA" id="ARBA00022729"/>
    </source>
</evidence>